<evidence type="ECO:0000256" key="1">
    <source>
        <dbReference type="ARBA" id="ARBA00004141"/>
    </source>
</evidence>
<keyword evidence="9" id="KW-0732">Signal</keyword>
<keyword evidence="4 8" id="KW-1133">Transmembrane helix</keyword>
<reference evidence="11" key="2">
    <citation type="submission" date="2011-02" db="EMBL/GenBank/DDBJ databases">
        <authorList>
            <person name="MacLean D."/>
        </authorList>
    </citation>
    <scope>NUCLEOTIDE SEQUENCE</scope>
</reference>
<feature type="transmembrane region" description="Helical" evidence="8">
    <location>
        <begin position="75"/>
        <end position="95"/>
    </location>
</feature>
<keyword evidence="5 8" id="KW-0472">Membrane</keyword>
<gene>
    <name evidence="11" type="primary">AlNc14C181G8223</name>
    <name evidence="11" type="ORF">ALNC14_092640</name>
</gene>
<comment type="subcellular location">
    <subcellularLocation>
        <location evidence="1">Membrane</location>
        <topology evidence="1">Multi-pass membrane protein</topology>
    </subcellularLocation>
</comment>
<sequence length="300" mass="32485">MRGTNYHSTQWLWWALSLTLLTMVNASDETDPDTPKALLESVQDITIGRSVLAGVGIVLGSIIMVAGYRYFRSTMVVCAFVVGGVFVSGAVEAAWSNRNSITLATWISFFIGGLICAALVLCLYKLGVFLVGAFAGVQLAAVLNSSFGYKISASNPTLVFIVLAVVLGIVGGIITCCAERTILILFTSFIGSQLLVRSIGYFAGNYPNSAHLKLLGKKEADGKWEYDIPLVWWAYVAAMVALFVLGAYIQFRKTSSDHVARHVRTNRSAAVGKSTDQVNTPVHDNNTTPQAHYHNSINHV</sequence>
<feature type="domain" description="TM7S3/TM198-like" evidence="10">
    <location>
        <begin position="56"/>
        <end position="251"/>
    </location>
</feature>
<feature type="signal peptide" evidence="9">
    <location>
        <begin position="1"/>
        <end position="26"/>
    </location>
</feature>
<evidence type="ECO:0000256" key="5">
    <source>
        <dbReference type="ARBA" id="ARBA00023136"/>
    </source>
</evidence>
<feature type="transmembrane region" description="Helical" evidence="8">
    <location>
        <begin position="50"/>
        <end position="68"/>
    </location>
</feature>
<keyword evidence="3 8" id="KW-0812">Transmembrane</keyword>
<dbReference type="AlphaFoldDB" id="F0WP75"/>
<feature type="transmembrane region" description="Helical" evidence="8">
    <location>
        <begin position="128"/>
        <end position="151"/>
    </location>
</feature>
<evidence type="ECO:0000259" key="10">
    <source>
        <dbReference type="Pfam" id="PF13886"/>
    </source>
</evidence>
<reference evidence="11" key="1">
    <citation type="journal article" date="2011" name="PLoS Biol.">
        <title>Gene gain and loss during evolution of obligate parasitism in the white rust pathogen of Arabidopsis thaliana.</title>
        <authorList>
            <person name="Kemen E."/>
            <person name="Gardiner A."/>
            <person name="Schultz-Larsen T."/>
            <person name="Kemen A.C."/>
            <person name="Balmuth A.L."/>
            <person name="Robert-Seilaniantz A."/>
            <person name="Bailey K."/>
            <person name="Holub E."/>
            <person name="Studholme D.J."/>
            <person name="Maclean D."/>
            <person name="Jones J.D."/>
        </authorList>
    </citation>
    <scope>NUCLEOTIDE SEQUENCE</scope>
</reference>
<feature type="transmembrane region" description="Helical" evidence="8">
    <location>
        <begin position="182"/>
        <end position="203"/>
    </location>
</feature>
<feature type="transmembrane region" description="Helical" evidence="8">
    <location>
        <begin position="101"/>
        <end position="121"/>
    </location>
</feature>
<evidence type="ECO:0000313" key="11">
    <source>
        <dbReference type="EMBL" id="CCA23121.1"/>
    </source>
</evidence>
<comment type="similarity">
    <text evidence="2">Belongs to the TMEM198 family.</text>
</comment>
<evidence type="ECO:0000256" key="8">
    <source>
        <dbReference type="SAM" id="Phobius"/>
    </source>
</evidence>
<dbReference type="PANTHER" id="PTHR31247:SF5">
    <property type="entry name" value="DUF4203 DOMAIN-CONTAINING PROTEIN"/>
    <property type="match status" value="1"/>
</dbReference>
<evidence type="ECO:0000256" key="9">
    <source>
        <dbReference type="SAM" id="SignalP"/>
    </source>
</evidence>
<protein>
    <recommendedName>
        <fullName evidence="6">Transmembrane protein 198</fullName>
    </recommendedName>
</protein>
<evidence type="ECO:0000256" key="2">
    <source>
        <dbReference type="ARBA" id="ARBA00006244"/>
    </source>
</evidence>
<feature type="transmembrane region" description="Helical" evidence="8">
    <location>
        <begin position="230"/>
        <end position="251"/>
    </location>
</feature>
<dbReference type="InterPro" id="IPR025256">
    <property type="entry name" value="TM7S3/TM198-like_dom"/>
</dbReference>
<organism evidence="11">
    <name type="scientific">Albugo laibachii Nc14</name>
    <dbReference type="NCBI Taxonomy" id="890382"/>
    <lineage>
        <taxon>Eukaryota</taxon>
        <taxon>Sar</taxon>
        <taxon>Stramenopiles</taxon>
        <taxon>Oomycota</taxon>
        <taxon>Peronosporomycetes</taxon>
        <taxon>Albuginales</taxon>
        <taxon>Albuginaceae</taxon>
        <taxon>Albugo</taxon>
    </lineage>
</organism>
<evidence type="ECO:0000256" key="3">
    <source>
        <dbReference type="ARBA" id="ARBA00022692"/>
    </source>
</evidence>
<dbReference type="Pfam" id="PF13886">
    <property type="entry name" value="TM7S3_TM198"/>
    <property type="match status" value="1"/>
</dbReference>
<feature type="region of interest" description="Disordered" evidence="7">
    <location>
        <begin position="270"/>
        <end position="300"/>
    </location>
</feature>
<evidence type="ECO:0000256" key="4">
    <source>
        <dbReference type="ARBA" id="ARBA00022989"/>
    </source>
</evidence>
<proteinExistence type="inferred from homology"/>
<dbReference type="PANTHER" id="PTHR31247">
    <property type="entry name" value="TRANSMEMBRANE PROTEIN 198 FAMILY MEMBER"/>
    <property type="match status" value="1"/>
</dbReference>
<accession>F0WP75</accession>
<evidence type="ECO:0000256" key="7">
    <source>
        <dbReference type="SAM" id="MobiDB-lite"/>
    </source>
</evidence>
<evidence type="ECO:0000256" key="6">
    <source>
        <dbReference type="ARBA" id="ARBA00049737"/>
    </source>
</evidence>
<dbReference type="HOGENOM" id="CLU_053969_0_0_1"/>
<feature type="compositionally biased region" description="Polar residues" evidence="7">
    <location>
        <begin position="274"/>
        <end position="300"/>
    </location>
</feature>
<dbReference type="GO" id="GO:0005886">
    <property type="term" value="C:plasma membrane"/>
    <property type="evidence" value="ECO:0007669"/>
    <property type="project" value="TreeGrafter"/>
</dbReference>
<feature type="transmembrane region" description="Helical" evidence="8">
    <location>
        <begin position="157"/>
        <end position="175"/>
    </location>
</feature>
<feature type="chain" id="PRO_5003261710" description="Transmembrane protein 198" evidence="9">
    <location>
        <begin position="27"/>
        <end position="300"/>
    </location>
</feature>
<dbReference type="EMBL" id="FR824226">
    <property type="protein sequence ID" value="CCA23121.1"/>
    <property type="molecule type" value="Genomic_DNA"/>
</dbReference>
<name>F0WP75_9STRA</name>
<dbReference type="InterPro" id="IPR040236">
    <property type="entry name" value="TMEM198"/>
</dbReference>